<dbReference type="Gene3D" id="3.40.109.10">
    <property type="entry name" value="NADH Oxidase"/>
    <property type="match status" value="1"/>
</dbReference>
<name>A0A2P4UCT1_9ACTN</name>
<reference evidence="2 3" key="1">
    <citation type="journal article" date="2017" name="Chemistry">
        <title>Isolation, Biosynthesis and Chemical Modifications of Rubterolones A-F: Rare Tropolone Alkaloids from Actinomadura sp. 5-2.</title>
        <authorList>
            <person name="Guo H."/>
            <person name="Benndorf R."/>
            <person name="Leichnitz D."/>
            <person name="Klassen J.L."/>
            <person name="Vollmers J."/>
            <person name="Gorls H."/>
            <person name="Steinacker M."/>
            <person name="Weigel C."/>
            <person name="Dahse H.M."/>
            <person name="Kaster A.K."/>
            <person name="de Beer Z.W."/>
            <person name="Poulsen M."/>
            <person name="Beemelmanns C."/>
        </authorList>
    </citation>
    <scope>NUCLEOTIDE SEQUENCE [LARGE SCALE GENOMIC DNA]</scope>
    <source>
        <strain evidence="2 3">5-2</strain>
    </source>
</reference>
<dbReference type="RefSeq" id="WP_103565513.1">
    <property type="nucleotide sequence ID" value="NZ_MTBP01000004.1"/>
</dbReference>
<protein>
    <submittedName>
        <fullName evidence="2">Putative malonic semialdehyde reductase RutE</fullName>
        <ecNumber evidence="2">1.1.1.298</ecNumber>
    </submittedName>
</protein>
<comment type="caution">
    <text evidence="2">The sequence shown here is derived from an EMBL/GenBank/DDBJ whole genome shotgun (WGS) entry which is preliminary data.</text>
</comment>
<dbReference type="PANTHER" id="PTHR43543:SF1">
    <property type="entry name" value="MALONIC SEMIALDEHYDE REDUCTASE RUTE-RELATED"/>
    <property type="match status" value="1"/>
</dbReference>
<dbReference type="AlphaFoldDB" id="A0A2P4UCT1"/>
<dbReference type="GO" id="GO:0035527">
    <property type="term" value="F:3-hydroxypropionate dehydrogenase (NADP+) activity"/>
    <property type="evidence" value="ECO:0007669"/>
    <property type="project" value="UniProtKB-EC"/>
</dbReference>
<evidence type="ECO:0000259" key="1">
    <source>
        <dbReference type="Pfam" id="PF00881"/>
    </source>
</evidence>
<dbReference type="EMBL" id="MTBP01000004">
    <property type="protein sequence ID" value="POM22832.1"/>
    <property type="molecule type" value="Genomic_DNA"/>
</dbReference>
<evidence type="ECO:0000313" key="2">
    <source>
        <dbReference type="EMBL" id="POM22832.1"/>
    </source>
</evidence>
<dbReference type="InterPro" id="IPR029479">
    <property type="entry name" value="Nitroreductase"/>
</dbReference>
<feature type="domain" description="Nitroreductase" evidence="1">
    <location>
        <begin position="19"/>
        <end position="176"/>
    </location>
</feature>
<dbReference type="InterPro" id="IPR050461">
    <property type="entry name" value="Nitroreductase_HadB/RutE"/>
</dbReference>
<evidence type="ECO:0000313" key="3">
    <source>
        <dbReference type="Proteomes" id="UP000242367"/>
    </source>
</evidence>
<dbReference type="SUPFAM" id="SSF55469">
    <property type="entry name" value="FMN-dependent nitroreductase-like"/>
    <property type="match status" value="1"/>
</dbReference>
<sequence>MSDVSLALDPAAQSLLFRQARTPNSFAATPVRDEQLEAIYDLVKWAPTSTNQQPMRITLVRSAEARASLLEHVWPSNRGKVSSAPVVALLTADLNFHERLPELFPHAPNCKDLYADPDARRESAVFNAALQVAYFIIGVRAAGLAAGPILGYDPDGINKTFFGDGGQVVVTVLNIGVPGENPWFPRLPRLTFGDVVSSV</sequence>
<dbReference type="InterPro" id="IPR000415">
    <property type="entry name" value="Nitroreductase-like"/>
</dbReference>
<dbReference type="Proteomes" id="UP000242367">
    <property type="component" value="Unassembled WGS sequence"/>
</dbReference>
<proteinExistence type="predicted"/>
<keyword evidence="3" id="KW-1185">Reference proteome</keyword>
<organism evidence="2 3">
    <name type="scientific">Actinomadura rubteroloni</name>
    <dbReference type="NCBI Taxonomy" id="1926885"/>
    <lineage>
        <taxon>Bacteria</taxon>
        <taxon>Bacillati</taxon>
        <taxon>Actinomycetota</taxon>
        <taxon>Actinomycetes</taxon>
        <taxon>Streptosporangiales</taxon>
        <taxon>Thermomonosporaceae</taxon>
        <taxon>Actinomadura</taxon>
    </lineage>
</organism>
<accession>A0A2P4UCT1</accession>
<gene>
    <name evidence="2" type="primary">rutE_2</name>
    <name evidence="2" type="ORF">BTM25_50370</name>
</gene>
<dbReference type="Pfam" id="PF00881">
    <property type="entry name" value="Nitroreductase"/>
    <property type="match status" value="1"/>
</dbReference>
<dbReference type="NCBIfam" id="NF003768">
    <property type="entry name" value="PRK05365.1"/>
    <property type="match status" value="1"/>
</dbReference>
<dbReference type="EC" id="1.1.1.298" evidence="2"/>
<keyword evidence="2" id="KW-0560">Oxidoreductase</keyword>
<dbReference type="PANTHER" id="PTHR43543">
    <property type="entry name" value="MALONIC SEMIALDEHYDE REDUCTASE RUTE-RELATED"/>
    <property type="match status" value="1"/>
</dbReference>